<evidence type="ECO:0000256" key="9">
    <source>
        <dbReference type="SAM" id="MobiDB-lite"/>
    </source>
</evidence>
<dbReference type="InterPro" id="IPR031127">
    <property type="entry name" value="E3_UB_ligase_RBR"/>
</dbReference>
<dbReference type="PANTHER" id="PTHR11685">
    <property type="entry name" value="RBR FAMILY RING FINGER AND IBR DOMAIN-CONTAINING"/>
    <property type="match status" value="1"/>
</dbReference>
<dbReference type="SUPFAM" id="SSF57850">
    <property type="entry name" value="RING/U-box"/>
    <property type="match status" value="2"/>
</dbReference>
<comment type="catalytic activity">
    <reaction evidence="1">
        <text>[E2 ubiquitin-conjugating enzyme]-S-ubiquitinyl-L-cysteine + [acceptor protein]-L-lysine = [E2 ubiquitin-conjugating enzyme]-L-cysteine + [acceptor protein]-N(6)-ubiquitinyl-L-lysine.</text>
        <dbReference type="EC" id="2.3.2.31"/>
    </reaction>
</comment>
<keyword evidence="10" id="KW-1133">Transmembrane helix</keyword>
<dbReference type="AlphaFoldDB" id="A0A0C9XVQ9"/>
<name>A0A0C9XVQ9_9AGAR</name>
<feature type="domain" description="RING-type" evidence="11">
    <location>
        <begin position="187"/>
        <end position="384"/>
    </location>
</feature>
<dbReference type="EMBL" id="KN838602">
    <property type="protein sequence ID" value="KIK01727.1"/>
    <property type="molecule type" value="Genomic_DNA"/>
</dbReference>
<keyword evidence="10" id="KW-0472">Membrane</keyword>
<keyword evidence="3" id="KW-0808">Transferase</keyword>
<gene>
    <name evidence="12" type="ORF">K443DRAFT_550319</name>
</gene>
<evidence type="ECO:0000256" key="4">
    <source>
        <dbReference type="ARBA" id="ARBA00022723"/>
    </source>
</evidence>
<dbReference type="GO" id="GO:0016567">
    <property type="term" value="P:protein ubiquitination"/>
    <property type="evidence" value="ECO:0007669"/>
    <property type="project" value="InterPro"/>
</dbReference>
<evidence type="ECO:0000256" key="2">
    <source>
        <dbReference type="ARBA" id="ARBA00012251"/>
    </source>
</evidence>
<dbReference type="PROSITE" id="PS00518">
    <property type="entry name" value="ZF_RING_1"/>
    <property type="match status" value="1"/>
</dbReference>
<sequence>MSLSAQSLPPFDQQQSIYLEDLETTLLIAQLARQDLDEVTQSRKGKGRADARRSDEELAFEFQREQLSDWLAFLEDAKLAKSIGSAIETDQNILQTFSIMEQAAADDHRAAELLSNERTLPKRTTAQKQLEDASLFVDPPSPESPQDATATNPTPDMGKAAAGRRTATTAATSDHAPSAGPSVDGYKRISCTICGDQVRLRDSLHTPCDHYYCRGCVVDLVESFTRDESLYPVRCCQQPIPPENIMTFVSSRRLHILFTAKSREFGTPSQRRVYCAVPTCSAFLGSSEGVAAASTLPCPKCRGITCVSCKQPGHPNEACKEDPAAQLTQELRELASSEHWQTCPGCNAIVELEQGCYHMTCRCRTEFCYLCAVRWKNCGCEQWDEGRLLARARRQAQNELGAGFRAAQPAVFERRVEERRQELRDNHDCVRHNWQFRQGGGQCEGCSFRLRDYLLVWCSIFGIILWITVPPIFRFAEIVLFLSVFGVHATASRTGVPCR</sequence>
<evidence type="ECO:0000256" key="3">
    <source>
        <dbReference type="ARBA" id="ARBA00022679"/>
    </source>
</evidence>
<feature type="compositionally biased region" description="Polar residues" evidence="9">
    <location>
        <begin position="144"/>
        <end position="154"/>
    </location>
</feature>
<evidence type="ECO:0000259" key="11">
    <source>
        <dbReference type="PROSITE" id="PS51873"/>
    </source>
</evidence>
<dbReference type="Pfam" id="PF01485">
    <property type="entry name" value="IBR"/>
    <property type="match status" value="2"/>
</dbReference>
<dbReference type="OrthoDB" id="9977870at2759"/>
<feature type="compositionally biased region" description="Low complexity" evidence="9">
    <location>
        <begin position="160"/>
        <end position="172"/>
    </location>
</feature>
<keyword evidence="10" id="KW-0812">Transmembrane</keyword>
<keyword evidence="6" id="KW-0863">Zinc-finger</keyword>
<evidence type="ECO:0000256" key="10">
    <source>
        <dbReference type="SAM" id="Phobius"/>
    </source>
</evidence>
<keyword evidence="8" id="KW-0862">Zinc</keyword>
<evidence type="ECO:0000256" key="7">
    <source>
        <dbReference type="ARBA" id="ARBA00022786"/>
    </source>
</evidence>
<dbReference type="PROSITE" id="PS51873">
    <property type="entry name" value="TRIAD"/>
    <property type="match status" value="1"/>
</dbReference>
<accession>A0A0C9XVQ9</accession>
<dbReference type="STRING" id="1095629.A0A0C9XVQ9"/>
<dbReference type="HOGENOM" id="CLU_022048_7_7_1"/>
<reference evidence="13" key="2">
    <citation type="submission" date="2015-01" db="EMBL/GenBank/DDBJ databases">
        <title>Evolutionary Origins and Diversification of the Mycorrhizal Mutualists.</title>
        <authorList>
            <consortium name="DOE Joint Genome Institute"/>
            <consortium name="Mycorrhizal Genomics Consortium"/>
            <person name="Kohler A."/>
            <person name="Kuo A."/>
            <person name="Nagy L.G."/>
            <person name="Floudas D."/>
            <person name="Copeland A."/>
            <person name="Barry K.W."/>
            <person name="Cichocki N."/>
            <person name="Veneault-Fourrey C."/>
            <person name="LaButti K."/>
            <person name="Lindquist E.A."/>
            <person name="Lipzen A."/>
            <person name="Lundell T."/>
            <person name="Morin E."/>
            <person name="Murat C."/>
            <person name="Riley R."/>
            <person name="Ohm R."/>
            <person name="Sun H."/>
            <person name="Tunlid A."/>
            <person name="Henrissat B."/>
            <person name="Grigoriev I.V."/>
            <person name="Hibbett D.S."/>
            <person name="Martin F."/>
        </authorList>
    </citation>
    <scope>NUCLEOTIDE SEQUENCE [LARGE SCALE GENOMIC DNA]</scope>
    <source>
        <strain evidence="13">LaAM-08-1</strain>
    </source>
</reference>
<evidence type="ECO:0000256" key="5">
    <source>
        <dbReference type="ARBA" id="ARBA00022737"/>
    </source>
</evidence>
<reference evidence="12 13" key="1">
    <citation type="submission" date="2014-04" db="EMBL/GenBank/DDBJ databases">
        <authorList>
            <consortium name="DOE Joint Genome Institute"/>
            <person name="Kuo A."/>
            <person name="Kohler A."/>
            <person name="Nagy L.G."/>
            <person name="Floudas D."/>
            <person name="Copeland A."/>
            <person name="Barry K.W."/>
            <person name="Cichocki N."/>
            <person name="Veneault-Fourrey C."/>
            <person name="LaButti K."/>
            <person name="Lindquist E.A."/>
            <person name="Lipzen A."/>
            <person name="Lundell T."/>
            <person name="Morin E."/>
            <person name="Murat C."/>
            <person name="Sun H."/>
            <person name="Tunlid A."/>
            <person name="Henrissat B."/>
            <person name="Grigoriev I.V."/>
            <person name="Hibbett D.S."/>
            <person name="Martin F."/>
            <person name="Nordberg H.P."/>
            <person name="Cantor M.N."/>
            <person name="Hua S.X."/>
        </authorList>
    </citation>
    <scope>NUCLEOTIDE SEQUENCE [LARGE SCALE GENOMIC DNA]</scope>
    <source>
        <strain evidence="12 13">LaAM-08-1</strain>
    </source>
</reference>
<organism evidence="12 13">
    <name type="scientific">Laccaria amethystina LaAM-08-1</name>
    <dbReference type="NCBI Taxonomy" id="1095629"/>
    <lineage>
        <taxon>Eukaryota</taxon>
        <taxon>Fungi</taxon>
        <taxon>Dikarya</taxon>
        <taxon>Basidiomycota</taxon>
        <taxon>Agaricomycotina</taxon>
        <taxon>Agaricomycetes</taxon>
        <taxon>Agaricomycetidae</taxon>
        <taxon>Agaricales</taxon>
        <taxon>Agaricineae</taxon>
        <taxon>Hydnangiaceae</taxon>
        <taxon>Laccaria</taxon>
    </lineage>
</organism>
<evidence type="ECO:0000256" key="6">
    <source>
        <dbReference type="ARBA" id="ARBA00022771"/>
    </source>
</evidence>
<dbReference type="InterPro" id="IPR017907">
    <property type="entry name" value="Znf_RING_CS"/>
</dbReference>
<feature type="region of interest" description="Disordered" evidence="9">
    <location>
        <begin position="132"/>
        <end position="182"/>
    </location>
</feature>
<dbReference type="Proteomes" id="UP000054477">
    <property type="component" value="Unassembled WGS sequence"/>
</dbReference>
<evidence type="ECO:0000313" key="12">
    <source>
        <dbReference type="EMBL" id="KIK01727.1"/>
    </source>
</evidence>
<dbReference type="EC" id="2.3.2.31" evidence="2"/>
<dbReference type="GO" id="GO:0008270">
    <property type="term" value="F:zinc ion binding"/>
    <property type="evidence" value="ECO:0007669"/>
    <property type="project" value="UniProtKB-KW"/>
</dbReference>
<proteinExistence type="predicted"/>
<feature type="transmembrane region" description="Helical" evidence="10">
    <location>
        <begin position="453"/>
        <end position="473"/>
    </location>
</feature>
<keyword evidence="13" id="KW-1185">Reference proteome</keyword>
<dbReference type="InterPro" id="IPR044066">
    <property type="entry name" value="TRIAD_supradom"/>
</dbReference>
<evidence type="ECO:0000256" key="8">
    <source>
        <dbReference type="ARBA" id="ARBA00022833"/>
    </source>
</evidence>
<dbReference type="InterPro" id="IPR002867">
    <property type="entry name" value="IBR_dom"/>
</dbReference>
<evidence type="ECO:0000313" key="13">
    <source>
        <dbReference type="Proteomes" id="UP000054477"/>
    </source>
</evidence>
<dbReference type="InterPro" id="IPR013083">
    <property type="entry name" value="Znf_RING/FYVE/PHD"/>
</dbReference>
<evidence type="ECO:0000256" key="1">
    <source>
        <dbReference type="ARBA" id="ARBA00001798"/>
    </source>
</evidence>
<dbReference type="Gene3D" id="3.30.40.10">
    <property type="entry name" value="Zinc/RING finger domain, C3HC4 (zinc finger)"/>
    <property type="match status" value="1"/>
</dbReference>
<dbReference type="CDD" id="cd22584">
    <property type="entry name" value="Rcat_RBR_unk"/>
    <property type="match status" value="1"/>
</dbReference>
<dbReference type="Gene3D" id="1.20.120.1750">
    <property type="match status" value="1"/>
</dbReference>
<dbReference type="SMART" id="SM00647">
    <property type="entry name" value="IBR"/>
    <property type="match status" value="2"/>
</dbReference>
<keyword evidence="5" id="KW-0677">Repeat</keyword>
<protein>
    <recommendedName>
        <fullName evidence="2">RBR-type E3 ubiquitin transferase</fullName>
        <ecNumber evidence="2">2.3.2.31</ecNumber>
    </recommendedName>
</protein>
<dbReference type="GO" id="GO:0061630">
    <property type="term" value="F:ubiquitin protein ligase activity"/>
    <property type="evidence" value="ECO:0007669"/>
    <property type="project" value="UniProtKB-EC"/>
</dbReference>
<keyword evidence="7" id="KW-0833">Ubl conjugation pathway</keyword>
<keyword evidence="4" id="KW-0479">Metal-binding</keyword>